<dbReference type="PANTHER" id="PTHR34388">
    <property type="entry name" value="DNA POLYMERASE III SUBUNIT DELTA"/>
    <property type="match status" value="1"/>
</dbReference>
<feature type="domain" description="DNA polymerase III delta subunit-like C-terminal" evidence="8">
    <location>
        <begin position="190"/>
        <end position="306"/>
    </location>
</feature>
<dbReference type="EMBL" id="BAABQM010000002">
    <property type="protein sequence ID" value="GAA5414586.1"/>
    <property type="molecule type" value="Genomic_DNA"/>
</dbReference>
<dbReference type="InterPro" id="IPR005790">
    <property type="entry name" value="DNA_polIII_delta"/>
</dbReference>
<comment type="catalytic activity">
    <reaction evidence="7">
        <text>DNA(n) + a 2'-deoxyribonucleoside 5'-triphosphate = DNA(n+1) + diphosphate</text>
        <dbReference type="Rhea" id="RHEA:22508"/>
        <dbReference type="Rhea" id="RHEA-COMP:17339"/>
        <dbReference type="Rhea" id="RHEA-COMP:17340"/>
        <dbReference type="ChEBI" id="CHEBI:33019"/>
        <dbReference type="ChEBI" id="CHEBI:61560"/>
        <dbReference type="ChEBI" id="CHEBI:173112"/>
        <dbReference type="EC" id="2.7.7.7"/>
    </reaction>
</comment>
<organism evidence="9 10">
    <name type="scientific">Ureaplasma ceti</name>
    <dbReference type="NCBI Taxonomy" id="3119530"/>
    <lineage>
        <taxon>Bacteria</taxon>
        <taxon>Bacillati</taxon>
        <taxon>Mycoplasmatota</taxon>
        <taxon>Mycoplasmoidales</taxon>
        <taxon>Mycoplasmoidaceae</taxon>
        <taxon>Ureaplasma</taxon>
    </lineage>
</organism>
<evidence type="ECO:0000256" key="4">
    <source>
        <dbReference type="ARBA" id="ARBA00022705"/>
    </source>
</evidence>
<keyword evidence="3" id="KW-0548">Nucleotidyltransferase</keyword>
<keyword evidence="2" id="KW-0808">Transferase</keyword>
<reference evidence="9" key="1">
    <citation type="submission" date="2024-02" db="EMBL/GenBank/DDBJ databases">
        <title>Draft genome sequence of new strains in genus Ureaplasma.</title>
        <authorList>
            <person name="Nakajima Y."/>
            <person name="Segawa T."/>
        </authorList>
    </citation>
    <scope>NUCLEOTIDE SEQUENCE [LARGE SCALE GENOMIC DNA]</scope>
    <source>
        <strain evidence="9">OM1</strain>
    </source>
</reference>
<proteinExistence type="inferred from homology"/>
<evidence type="ECO:0000256" key="5">
    <source>
        <dbReference type="ARBA" id="ARBA00022932"/>
    </source>
</evidence>
<protein>
    <recommendedName>
        <fullName evidence="1">DNA-directed DNA polymerase</fullName>
        <ecNumber evidence="1">2.7.7.7</ecNumber>
    </recommendedName>
</protein>
<comment type="caution">
    <text evidence="9">The sequence shown here is derived from an EMBL/GenBank/DDBJ whole genome shotgun (WGS) entry which is preliminary data.</text>
</comment>
<dbReference type="SUPFAM" id="SSF48019">
    <property type="entry name" value="post-AAA+ oligomerization domain-like"/>
    <property type="match status" value="1"/>
</dbReference>
<dbReference type="InterPro" id="IPR048466">
    <property type="entry name" value="DNA_pol3_delta-like_C"/>
</dbReference>
<evidence type="ECO:0000256" key="3">
    <source>
        <dbReference type="ARBA" id="ARBA00022695"/>
    </source>
</evidence>
<accession>A0ABP9U8Z9</accession>
<dbReference type="InterPro" id="IPR008921">
    <property type="entry name" value="DNA_pol3_clamp-load_cplx_C"/>
</dbReference>
<evidence type="ECO:0000256" key="1">
    <source>
        <dbReference type="ARBA" id="ARBA00012417"/>
    </source>
</evidence>
<evidence type="ECO:0000259" key="8">
    <source>
        <dbReference type="Pfam" id="PF21694"/>
    </source>
</evidence>
<dbReference type="PANTHER" id="PTHR34388:SF1">
    <property type="entry name" value="DNA POLYMERASE III SUBUNIT DELTA"/>
    <property type="match status" value="1"/>
</dbReference>
<evidence type="ECO:0000256" key="7">
    <source>
        <dbReference type="ARBA" id="ARBA00049244"/>
    </source>
</evidence>
<dbReference type="Gene3D" id="1.20.272.10">
    <property type="match status" value="1"/>
</dbReference>
<evidence type="ECO:0000256" key="2">
    <source>
        <dbReference type="ARBA" id="ARBA00022679"/>
    </source>
</evidence>
<sequence>MREGISMKILTSKDYGLTKDTINQIIKDHKDWKIEKFEGFAGFLEAFSDSQQTNLFFEQKLYLVYDSDVFTTSEKFKSVSTQLGQIVTQDLAFVFIEINKKLSSAKEVKTFLTKCEIIDFPSLTNRTMPNYINTQAKMMQLKLTANQLQKLSNKLIPDAAIIQNELNKLKNYSQVTDEVLSNVICDYENDNIFQILQYWFEGNLDKALKLLDLMLDNNTEPTTIIATLAHQINQLYLIKQLLEQSYSAFQIAKELGIANFIVANSVQLIKNKHLNQLKYILNNLYLTDLQIKQNIIDKNLAIRSLLIFS</sequence>
<keyword evidence="5" id="KW-0239">DNA-directed DNA polymerase</keyword>
<gene>
    <name evidence="9" type="ORF">UREOM_2970</name>
</gene>
<comment type="similarity">
    <text evidence="6">Belongs to the DNA polymerase HolA subunit family.</text>
</comment>
<dbReference type="NCBIfam" id="TIGR01128">
    <property type="entry name" value="holA"/>
    <property type="match status" value="1"/>
</dbReference>
<keyword evidence="4" id="KW-0235">DNA replication</keyword>
<dbReference type="Pfam" id="PF21694">
    <property type="entry name" value="DNA_pol3_delta_C"/>
    <property type="match status" value="1"/>
</dbReference>
<evidence type="ECO:0000313" key="10">
    <source>
        <dbReference type="Proteomes" id="UP001449582"/>
    </source>
</evidence>
<dbReference type="Proteomes" id="UP001449582">
    <property type="component" value="Unassembled WGS sequence"/>
</dbReference>
<dbReference type="EC" id="2.7.7.7" evidence="1"/>
<evidence type="ECO:0000313" key="9">
    <source>
        <dbReference type="EMBL" id="GAA5414586.1"/>
    </source>
</evidence>
<keyword evidence="10" id="KW-1185">Reference proteome</keyword>
<evidence type="ECO:0000256" key="6">
    <source>
        <dbReference type="ARBA" id="ARBA00034754"/>
    </source>
</evidence>
<name>A0ABP9U8Z9_9BACT</name>